<dbReference type="InterPro" id="IPR006235">
    <property type="entry name" value="OAc-hSer/O-AcSer_sulfhydrylase"/>
</dbReference>
<evidence type="ECO:0000256" key="1">
    <source>
        <dbReference type="ARBA" id="ARBA00001933"/>
    </source>
</evidence>
<name>A0A7Y0L145_9FIRM</name>
<protein>
    <submittedName>
        <fullName evidence="7">O-acetylhomoserine aminocarboxypropyltransferase/cysteine synthase</fullName>
    </submittedName>
</protein>
<dbReference type="GO" id="GO:0005737">
    <property type="term" value="C:cytoplasm"/>
    <property type="evidence" value="ECO:0007669"/>
    <property type="project" value="TreeGrafter"/>
</dbReference>
<dbReference type="GO" id="GO:0003961">
    <property type="term" value="F:O-acetylhomoserine aminocarboxypropyltransferase activity"/>
    <property type="evidence" value="ECO:0007669"/>
    <property type="project" value="TreeGrafter"/>
</dbReference>
<dbReference type="PANTHER" id="PTHR43797:SF2">
    <property type="entry name" value="HOMOCYSTEINE_CYSTEINE SYNTHASE"/>
    <property type="match status" value="1"/>
</dbReference>
<comment type="cofactor">
    <cofactor evidence="1 6">
        <name>pyridoxal 5'-phosphate</name>
        <dbReference type="ChEBI" id="CHEBI:597326"/>
    </cofactor>
</comment>
<dbReference type="CDD" id="cd00614">
    <property type="entry name" value="CGS_like"/>
    <property type="match status" value="1"/>
</dbReference>
<dbReference type="InterPro" id="IPR015421">
    <property type="entry name" value="PyrdxlP-dep_Trfase_major"/>
</dbReference>
<dbReference type="GO" id="GO:0019346">
    <property type="term" value="P:transsulfuration"/>
    <property type="evidence" value="ECO:0007669"/>
    <property type="project" value="InterPro"/>
</dbReference>
<keyword evidence="8" id="KW-1185">Reference proteome</keyword>
<dbReference type="EMBL" id="JABBVZ010000004">
    <property type="protein sequence ID" value="NMP21118.1"/>
    <property type="molecule type" value="Genomic_DNA"/>
</dbReference>
<dbReference type="AlphaFoldDB" id="A0A7Y0L145"/>
<evidence type="ECO:0000256" key="4">
    <source>
        <dbReference type="ARBA" id="ARBA00022898"/>
    </source>
</evidence>
<dbReference type="Pfam" id="PF01053">
    <property type="entry name" value="Cys_Met_Meta_PP"/>
    <property type="match status" value="1"/>
</dbReference>
<gene>
    <name evidence="7" type="ORF">HIJ39_01935</name>
</gene>
<evidence type="ECO:0000256" key="6">
    <source>
        <dbReference type="RuleBase" id="RU362118"/>
    </source>
</evidence>
<dbReference type="InterPro" id="IPR015424">
    <property type="entry name" value="PyrdxlP-dep_Trfase"/>
</dbReference>
<evidence type="ECO:0000256" key="3">
    <source>
        <dbReference type="ARBA" id="ARBA00022679"/>
    </source>
</evidence>
<dbReference type="InterPro" id="IPR000277">
    <property type="entry name" value="Cys/Met-Metab_PyrdxlP-dep_enz"/>
</dbReference>
<keyword evidence="3 7" id="KW-0808">Transferase</keyword>
<dbReference type="GO" id="GO:0030170">
    <property type="term" value="F:pyridoxal phosphate binding"/>
    <property type="evidence" value="ECO:0007669"/>
    <property type="project" value="InterPro"/>
</dbReference>
<dbReference type="GO" id="GO:0006535">
    <property type="term" value="P:cysteine biosynthetic process from serine"/>
    <property type="evidence" value="ECO:0007669"/>
    <property type="project" value="TreeGrafter"/>
</dbReference>
<comment type="similarity">
    <text evidence="2 6">Belongs to the trans-sulfuration enzymes family.</text>
</comment>
<keyword evidence="4 5" id="KW-0663">Pyridoxal phosphate</keyword>
<accession>A0A7Y0L145</accession>
<feature type="modified residue" description="N6-(pyridoxal phosphate)lysine" evidence="5">
    <location>
        <position position="211"/>
    </location>
</feature>
<dbReference type="InterPro" id="IPR054542">
    <property type="entry name" value="Cys_met_metab_PP"/>
</dbReference>
<dbReference type="NCBIfam" id="TIGR01326">
    <property type="entry name" value="OAH_OAS_sulfhy"/>
    <property type="match status" value="1"/>
</dbReference>
<dbReference type="PIRSF" id="PIRSF001434">
    <property type="entry name" value="CGS"/>
    <property type="match status" value="1"/>
</dbReference>
<dbReference type="Gene3D" id="3.90.1150.10">
    <property type="entry name" value="Aspartate Aminotransferase, domain 1"/>
    <property type="match status" value="1"/>
</dbReference>
<dbReference type="PANTHER" id="PTHR43797">
    <property type="entry name" value="HOMOCYSTEINE/CYSTEINE SYNTHASE"/>
    <property type="match status" value="1"/>
</dbReference>
<dbReference type="SUPFAM" id="SSF53383">
    <property type="entry name" value="PLP-dependent transferases"/>
    <property type="match status" value="1"/>
</dbReference>
<dbReference type="Gene3D" id="3.40.640.10">
    <property type="entry name" value="Type I PLP-dependent aspartate aminotransferase-like (Major domain)"/>
    <property type="match status" value="1"/>
</dbReference>
<sequence length="428" mass="46672">MMSETKHWRPDTLAVHGGYGGDPASHAISVPIYQTVGYRFDDTGHAARLFNLEEPGNIYTRIMNPTTDVLEQRLALLEGGVGAVAFSSGMAAITGAILNLARAGDEIVASTSLYGGTWTLFTSTLQDYGISVRFVADDQLAEGDSAFTDRTRAVFIESIGNPRLNVADIRAWADLAHRHGVPLIVDNTFATPYLERPIEHGADIVIHSLTKWIGGHGNAMGGIVVDAGRFDYNSARFPYYQNPDGSYHGLVFASLGEAAYITRLRVKVLRDTGAAISPTNAYYILQGVETLPVRIRRQCDNARTLAERLSQHPEVAWVNYPGLPDDPAYDVAQKYLSDGLYGAMLNFGVKGGHAQALEVMNRLSLWLIVANVGDARSMAIHPASTTHQQLSDEEKVLAGAAGDLIRLSVGLEHPDDLWEDLEQALERR</sequence>
<evidence type="ECO:0000256" key="5">
    <source>
        <dbReference type="PIRSR" id="PIRSR001434-2"/>
    </source>
</evidence>
<dbReference type="GO" id="GO:0071269">
    <property type="term" value="P:L-homocysteine biosynthetic process"/>
    <property type="evidence" value="ECO:0007669"/>
    <property type="project" value="TreeGrafter"/>
</dbReference>
<comment type="caution">
    <text evidence="7">The sequence shown here is derived from an EMBL/GenBank/DDBJ whole genome shotgun (WGS) entry which is preliminary data.</text>
</comment>
<dbReference type="FunFam" id="3.40.640.10:FF:000035">
    <property type="entry name" value="O-succinylhomoserine sulfhydrylase"/>
    <property type="match status" value="1"/>
</dbReference>
<evidence type="ECO:0000313" key="8">
    <source>
        <dbReference type="Proteomes" id="UP000533476"/>
    </source>
</evidence>
<proteinExistence type="inferred from homology"/>
<organism evidence="7 8">
    <name type="scientific">Sulfobacillus harzensis</name>
    <dbReference type="NCBI Taxonomy" id="2729629"/>
    <lineage>
        <taxon>Bacteria</taxon>
        <taxon>Bacillati</taxon>
        <taxon>Bacillota</taxon>
        <taxon>Clostridia</taxon>
        <taxon>Eubacteriales</taxon>
        <taxon>Clostridiales Family XVII. Incertae Sedis</taxon>
        <taxon>Sulfobacillus</taxon>
    </lineage>
</organism>
<dbReference type="GO" id="GO:0004124">
    <property type="term" value="F:cysteine synthase activity"/>
    <property type="evidence" value="ECO:0007669"/>
    <property type="project" value="TreeGrafter"/>
</dbReference>
<reference evidence="7 8" key="1">
    <citation type="submission" date="2020-04" db="EMBL/GenBank/DDBJ databases">
        <authorList>
            <person name="Zhang R."/>
            <person name="Schippers A."/>
        </authorList>
    </citation>
    <scope>NUCLEOTIDE SEQUENCE [LARGE SCALE GENOMIC DNA]</scope>
    <source>
        <strain evidence="7 8">DSM 109850</strain>
    </source>
</reference>
<evidence type="ECO:0000256" key="2">
    <source>
        <dbReference type="ARBA" id="ARBA00009077"/>
    </source>
</evidence>
<dbReference type="PROSITE" id="PS00868">
    <property type="entry name" value="CYS_MET_METAB_PP"/>
    <property type="match status" value="1"/>
</dbReference>
<evidence type="ECO:0000313" key="7">
    <source>
        <dbReference type="EMBL" id="NMP21118.1"/>
    </source>
</evidence>
<dbReference type="InterPro" id="IPR015422">
    <property type="entry name" value="PyrdxlP-dep_Trfase_small"/>
</dbReference>
<dbReference type="Proteomes" id="UP000533476">
    <property type="component" value="Unassembled WGS sequence"/>
</dbReference>